<comment type="caution">
    <text evidence="1">The sequence shown here is derived from an EMBL/GenBank/DDBJ whole genome shotgun (WGS) entry which is preliminary data.</text>
</comment>
<dbReference type="Proteomes" id="UP001055811">
    <property type="component" value="Linkage Group LG01"/>
</dbReference>
<organism evidence="1 2">
    <name type="scientific">Cichorium intybus</name>
    <name type="common">Chicory</name>
    <dbReference type="NCBI Taxonomy" id="13427"/>
    <lineage>
        <taxon>Eukaryota</taxon>
        <taxon>Viridiplantae</taxon>
        <taxon>Streptophyta</taxon>
        <taxon>Embryophyta</taxon>
        <taxon>Tracheophyta</taxon>
        <taxon>Spermatophyta</taxon>
        <taxon>Magnoliopsida</taxon>
        <taxon>eudicotyledons</taxon>
        <taxon>Gunneridae</taxon>
        <taxon>Pentapetalae</taxon>
        <taxon>asterids</taxon>
        <taxon>campanulids</taxon>
        <taxon>Asterales</taxon>
        <taxon>Asteraceae</taxon>
        <taxon>Cichorioideae</taxon>
        <taxon>Cichorieae</taxon>
        <taxon>Cichoriinae</taxon>
        <taxon>Cichorium</taxon>
    </lineage>
</organism>
<reference evidence="1 2" key="2">
    <citation type="journal article" date="2022" name="Mol. Ecol. Resour.">
        <title>The genomes of chicory, endive, great burdock and yacon provide insights into Asteraceae paleo-polyploidization history and plant inulin production.</title>
        <authorList>
            <person name="Fan W."/>
            <person name="Wang S."/>
            <person name="Wang H."/>
            <person name="Wang A."/>
            <person name="Jiang F."/>
            <person name="Liu H."/>
            <person name="Zhao H."/>
            <person name="Xu D."/>
            <person name="Zhang Y."/>
        </authorList>
    </citation>
    <scope>NUCLEOTIDE SEQUENCE [LARGE SCALE GENOMIC DNA]</scope>
    <source>
        <strain evidence="2">cv. Punajuju</strain>
        <tissue evidence="1">Leaves</tissue>
    </source>
</reference>
<proteinExistence type="predicted"/>
<name>A0ACB9H1W8_CICIN</name>
<dbReference type="EMBL" id="CM042009">
    <property type="protein sequence ID" value="KAI3789448.1"/>
    <property type="molecule type" value="Genomic_DNA"/>
</dbReference>
<evidence type="ECO:0000313" key="1">
    <source>
        <dbReference type="EMBL" id="KAI3789448.1"/>
    </source>
</evidence>
<reference evidence="2" key="1">
    <citation type="journal article" date="2022" name="Mol. Ecol. Resour.">
        <title>The genomes of chicory, endive, great burdock and yacon provide insights into Asteraceae palaeo-polyploidization history and plant inulin production.</title>
        <authorList>
            <person name="Fan W."/>
            <person name="Wang S."/>
            <person name="Wang H."/>
            <person name="Wang A."/>
            <person name="Jiang F."/>
            <person name="Liu H."/>
            <person name="Zhao H."/>
            <person name="Xu D."/>
            <person name="Zhang Y."/>
        </authorList>
    </citation>
    <scope>NUCLEOTIDE SEQUENCE [LARGE SCALE GENOMIC DNA]</scope>
    <source>
        <strain evidence="2">cv. Punajuju</strain>
    </source>
</reference>
<accession>A0ACB9H1W8</accession>
<evidence type="ECO:0000313" key="2">
    <source>
        <dbReference type="Proteomes" id="UP001055811"/>
    </source>
</evidence>
<protein>
    <submittedName>
        <fullName evidence="1">Uncharacterized protein</fullName>
    </submittedName>
</protein>
<keyword evidence="2" id="KW-1185">Reference proteome</keyword>
<gene>
    <name evidence="1" type="ORF">L2E82_02243</name>
</gene>
<sequence length="264" mass="28555">MITSNGVDDNFDFGEWGPQWGMNGSEQEDDLQTDDLSEASPAIQGDWNAVDDELETEMNSRERDPTQASGSHNVSHGVAPGENKKRVENQDDPLQGQNVSHGVAHGENKKRVENQGDPLQVFPDGPHEESRSDSIGPTYTGPLAACKKSIKDNGLGCEASMELGQSVLAKSKSRSIDLNENPNSSSAGESRNWANVAMENPSPSGHSSDSINKEKSCLPTSSTNSSQEIDATMELGERIGFSFEGKKEQVEVLLKRRGAAEMHQ</sequence>